<dbReference type="EMBL" id="RBNJ01012767">
    <property type="protein sequence ID" value="RUS25511.1"/>
    <property type="molecule type" value="Genomic_DNA"/>
</dbReference>
<dbReference type="SUPFAM" id="SSF51735">
    <property type="entry name" value="NAD(P)-binding Rossmann-fold domains"/>
    <property type="match status" value="1"/>
</dbReference>
<dbReference type="PRINTS" id="PR00081">
    <property type="entry name" value="GDHRDH"/>
</dbReference>
<evidence type="ECO:0000313" key="2">
    <source>
        <dbReference type="EMBL" id="RUS25511.1"/>
    </source>
</evidence>
<reference evidence="2 3" key="1">
    <citation type="journal article" date="2018" name="New Phytol.">
        <title>Phylogenomics of Endogonaceae and evolution of mycorrhizas within Mucoromycota.</title>
        <authorList>
            <person name="Chang Y."/>
            <person name="Desiro A."/>
            <person name="Na H."/>
            <person name="Sandor L."/>
            <person name="Lipzen A."/>
            <person name="Clum A."/>
            <person name="Barry K."/>
            <person name="Grigoriev I.V."/>
            <person name="Martin F.M."/>
            <person name="Stajich J.E."/>
            <person name="Smith M.E."/>
            <person name="Bonito G."/>
            <person name="Spatafora J.W."/>
        </authorList>
    </citation>
    <scope>NUCLEOTIDE SEQUENCE [LARGE SCALE GENOMIC DNA]</scope>
    <source>
        <strain evidence="2 3">AD002</strain>
    </source>
</reference>
<feature type="non-terminal residue" evidence="2">
    <location>
        <position position="1"/>
    </location>
</feature>
<name>A0A433Q6Y4_9FUNG</name>
<sequence length="255" mass="27808">PLRHAAAQATDVTDNYVPPHTLNLNLTQLSNNVFHPTLPHHNSTLDLTRKTALILGGTQGIGKAIAARLAALGTSISIAGRNEAAGAAVIAELETVSPPATKARFAFHKVDVSLMSEIRSKVSRFGGFELKTSYSVINAVFRDSAYNDLATKVFTSRYAADGIAFHYLYPGQVTTNALNNLPWYLRYPVQAIVSFSVKPEDYADVPIYAATAPEFSVSGRLLNQRLEDVKSTEFLNDPQNGKRLWKYSVERAGLA</sequence>
<dbReference type="InterPro" id="IPR002347">
    <property type="entry name" value="SDR_fam"/>
</dbReference>
<gene>
    <name evidence="2" type="ORF">BC938DRAFT_472047</name>
</gene>
<proteinExistence type="predicted"/>
<dbReference type="Gene3D" id="3.40.50.720">
    <property type="entry name" value="NAD(P)-binding Rossmann-like Domain"/>
    <property type="match status" value="2"/>
</dbReference>
<dbReference type="InterPro" id="IPR052228">
    <property type="entry name" value="Sec_Metab_Biosynth_Oxidored"/>
</dbReference>
<accession>A0A433Q6Y4</accession>
<dbReference type="GO" id="GO:0016491">
    <property type="term" value="F:oxidoreductase activity"/>
    <property type="evidence" value="ECO:0007669"/>
    <property type="project" value="UniProtKB-KW"/>
</dbReference>
<dbReference type="PANTHER" id="PTHR47534">
    <property type="entry name" value="YALI0E05731P"/>
    <property type="match status" value="1"/>
</dbReference>
<dbReference type="PANTHER" id="PTHR47534:SF3">
    <property type="entry name" value="ALCOHOL DEHYDROGENASE-LIKE C-TERMINAL DOMAIN-CONTAINING PROTEIN"/>
    <property type="match status" value="1"/>
</dbReference>
<organism evidence="2 3">
    <name type="scientific">Jimgerdemannia flammicorona</name>
    <dbReference type="NCBI Taxonomy" id="994334"/>
    <lineage>
        <taxon>Eukaryota</taxon>
        <taxon>Fungi</taxon>
        <taxon>Fungi incertae sedis</taxon>
        <taxon>Mucoromycota</taxon>
        <taxon>Mucoromycotina</taxon>
        <taxon>Endogonomycetes</taxon>
        <taxon>Endogonales</taxon>
        <taxon>Endogonaceae</taxon>
        <taxon>Jimgerdemannia</taxon>
    </lineage>
</organism>
<dbReference type="AlphaFoldDB" id="A0A433Q6Y4"/>
<evidence type="ECO:0000313" key="3">
    <source>
        <dbReference type="Proteomes" id="UP000274822"/>
    </source>
</evidence>
<evidence type="ECO:0008006" key="4">
    <source>
        <dbReference type="Google" id="ProtNLM"/>
    </source>
</evidence>
<evidence type="ECO:0000256" key="1">
    <source>
        <dbReference type="ARBA" id="ARBA00023002"/>
    </source>
</evidence>
<comment type="caution">
    <text evidence="2">The sequence shown here is derived from an EMBL/GenBank/DDBJ whole genome shotgun (WGS) entry which is preliminary data.</text>
</comment>
<dbReference type="Proteomes" id="UP000274822">
    <property type="component" value="Unassembled WGS sequence"/>
</dbReference>
<protein>
    <recommendedName>
        <fullName evidence="4">NAD(P)-binding protein</fullName>
    </recommendedName>
</protein>
<keyword evidence="3" id="KW-1185">Reference proteome</keyword>
<dbReference type="Pfam" id="PF00106">
    <property type="entry name" value="adh_short"/>
    <property type="match status" value="1"/>
</dbReference>
<dbReference type="InterPro" id="IPR036291">
    <property type="entry name" value="NAD(P)-bd_dom_sf"/>
</dbReference>
<keyword evidence="1" id="KW-0560">Oxidoreductase</keyword>